<reference evidence="4 5" key="1">
    <citation type="journal article" date="2014" name="PLoS ONE">
        <title>De novo Genome Assembly of the Fungal Plant Pathogen Pyrenophora semeniperda.</title>
        <authorList>
            <person name="Soliai M.M."/>
            <person name="Meyer S.E."/>
            <person name="Udall J.A."/>
            <person name="Elzinga D.E."/>
            <person name="Hermansen R.A."/>
            <person name="Bodily P.M."/>
            <person name="Hart A.A."/>
            <person name="Coleman C.E."/>
        </authorList>
    </citation>
    <scope>NUCLEOTIDE SEQUENCE [LARGE SCALE GENOMIC DNA]</scope>
    <source>
        <strain evidence="4 5">CCB06</strain>
        <tissue evidence="4">Mycelium</tissue>
    </source>
</reference>
<dbReference type="InterPro" id="IPR036259">
    <property type="entry name" value="MFS_trans_sf"/>
</dbReference>
<dbReference type="GO" id="GO:0022857">
    <property type="term" value="F:transmembrane transporter activity"/>
    <property type="evidence" value="ECO:0007669"/>
    <property type="project" value="InterPro"/>
</dbReference>
<dbReference type="EMBL" id="KE747833">
    <property type="protein sequence ID" value="RMZ72504.1"/>
    <property type="molecule type" value="Genomic_DNA"/>
</dbReference>
<keyword evidence="5" id="KW-1185">Reference proteome</keyword>
<comment type="subcellular location">
    <subcellularLocation>
        <location evidence="1">Membrane</location>
        <topology evidence="1">Multi-pass membrane protein</topology>
    </subcellularLocation>
</comment>
<dbReference type="InterPro" id="IPR020846">
    <property type="entry name" value="MFS_dom"/>
</dbReference>
<dbReference type="PROSITE" id="PS50850">
    <property type="entry name" value="MFS"/>
    <property type="match status" value="1"/>
</dbReference>
<dbReference type="Gene3D" id="1.20.1250.20">
    <property type="entry name" value="MFS general substrate transporter like domains"/>
    <property type="match status" value="1"/>
</dbReference>
<keyword evidence="2" id="KW-0812">Transmembrane</keyword>
<dbReference type="AlphaFoldDB" id="A0A3M7MDQ6"/>
<dbReference type="SUPFAM" id="SSF103473">
    <property type="entry name" value="MFS general substrate transporter"/>
    <property type="match status" value="1"/>
</dbReference>
<feature type="transmembrane region" description="Helical" evidence="2">
    <location>
        <begin position="15"/>
        <end position="38"/>
    </location>
</feature>
<proteinExistence type="predicted"/>
<evidence type="ECO:0000256" key="1">
    <source>
        <dbReference type="ARBA" id="ARBA00004141"/>
    </source>
</evidence>
<feature type="domain" description="Major facilitator superfamily (MFS) profile" evidence="3">
    <location>
        <begin position="1"/>
        <end position="60"/>
    </location>
</feature>
<evidence type="ECO:0000313" key="5">
    <source>
        <dbReference type="Proteomes" id="UP000265663"/>
    </source>
</evidence>
<keyword evidence="2" id="KW-1133">Transmembrane helix</keyword>
<dbReference type="GO" id="GO:0016020">
    <property type="term" value="C:membrane"/>
    <property type="evidence" value="ECO:0007669"/>
    <property type="project" value="UniProtKB-SubCell"/>
</dbReference>
<evidence type="ECO:0000313" key="4">
    <source>
        <dbReference type="EMBL" id="RMZ72504.1"/>
    </source>
</evidence>
<keyword evidence="2" id="KW-0472">Membrane</keyword>
<name>A0A3M7MDQ6_9PLEO</name>
<protein>
    <submittedName>
        <fullName evidence="4">MFS transporter</fullName>
    </submittedName>
</protein>
<evidence type="ECO:0000259" key="3">
    <source>
        <dbReference type="PROSITE" id="PS50850"/>
    </source>
</evidence>
<accession>A0A3M7MDQ6</accession>
<sequence>MGMLAGAVERERSPFFTGVLFGVAQMGVVVGPLVGGVLTERVGWRWCEYWFFFDIWVRRC</sequence>
<organism evidence="4 5">
    <name type="scientific">Pyrenophora seminiperda CCB06</name>
    <dbReference type="NCBI Taxonomy" id="1302712"/>
    <lineage>
        <taxon>Eukaryota</taxon>
        <taxon>Fungi</taxon>
        <taxon>Dikarya</taxon>
        <taxon>Ascomycota</taxon>
        <taxon>Pezizomycotina</taxon>
        <taxon>Dothideomycetes</taxon>
        <taxon>Pleosporomycetidae</taxon>
        <taxon>Pleosporales</taxon>
        <taxon>Pleosporineae</taxon>
        <taxon>Pleosporaceae</taxon>
        <taxon>Pyrenophora</taxon>
    </lineage>
</organism>
<dbReference type="Proteomes" id="UP000265663">
    <property type="component" value="Unassembled WGS sequence"/>
</dbReference>
<gene>
    <name evidence="4" type="ORF">GMOD_00007498</name>
</gene>
<evidence type="ECO:0000256" key="2">
    <source>
        <dbReference type="SAM" id="Phobius"/>
    </source>
</evidence>